<proteinExistence type="predicted"/>
<accession>A0A0W8FA42</accession>
<dbReference type="InterPro" id="IPR001310">
    <property type="entry name" value="Histidine_triad_HIT"/>
</dbReference>
<evidence type="ECO:0000259" key="1">
    <source>
        <dbReference type="PROSITE" id="PS51084"/>
    </source>
</evidence>
<dbReference type="PRINTS" id="PR00332">
    <property type="entry name" value="HISTRIAD"/>
</dbReference>
<reference evidence="2" key="1">
    <citation type="journal article" date="2015" name="Proc. Natl. Acad. Sci. U.S.A.">
        <title>Networks of energetic and metabolic interactions define dynamics in microbial communities.</title>
        <authorList>
            <person name="Embree M."/>
            <person name="Liu J.K."/>
            <person name="Al-Bassam M.M."/>
            <person name="Zengler K."/>
        </authorList>
    </citation>
    <scope>NUCLEOTIDE SEQUENCE</scope>
</reference>
<dbReference type="InterPro" id="IPR011146">
    <property type="entry name" value="HIT-like"/>
</dbReference>
<evidence type="ECO:0000313" key="2">
    <source>
        <dbReference type="EMBL" id="KUG17717.1"/>
    </source>
</evidence>
<dbReference type="PROSITE" id="PS51084">
    <property type="entry name" value="HIT_2"/>
    <property type="match status" value="1"/>
</dbReference>
<dbReference type="GO" id="GO:0003824">
    <property type="term" value="F:catalytic activity"/>
    <property type="evidence" value="ECO:0007669"/>
    <property type="project" value="InterPro"/>
</dbReference>
<feature type="domain" description="HIT" evidence="1">
    <location>
        <begin position="12"/>
        <end position="114"/>
    </location>
</feature>
<dbReference type="Gene3D" id="3.30.428.10">
    <property type="entry name" value="HIT-like"/>
    <property type="match status" value="1"/>
</dbReference>
<gene>
    <name evidence="2" type="ORF">ASZ90_012642</name>
</gene>
<comment type="caution">
    <text evidence="2">The sequence shown here is derived from an EMBL/GenBank/DDBJ whole genome shotgun (WGS) entry which is preliminary data.</text>
</comment>
<name>A0A0W8FA42_9ZZZZ</name>
<dbReference type="GO" id="GO:0009117">
    <property type="term" value="P:nucleotide metabolic process"/>
    <property type="evidence" value="ECO:0007669"/>
    <property type="project" value="TreeGrafter"/>
</dbReference>
<dbReference type="EMBL" id="LNQE01001425">
    <property type="protein sequence ID" value="KUG17717.1"/>
    <property type="molecule type" value="Genomic_DNA"/>
</dbReference>
<dbReference type="PANTHER" id="PTHR46648">
    <property type="entry name" value="HIT FAMILY PROTEIN 1"/>
    <property type="match status" value="1"/>
</dbReference>
<dbReference type="SUPFAM" id="SSF54197">
    <property type="entry name" value="HIT-like"/>
    <property type="match status" value="1"/>
</dbReference>
<dbReference type="Pfam" id="PF01230">
    <property type="entry name" value="HIT"/>
    <property type="match status" value="1"/>
</dbReference>
<organism evidence="2">
    <name type="scientific">hydrocarbon metagenome</name>
    <dbReference type="NCBI Taxonomy" id="938273"/>
    <lineage>
        <taxon>unclassified sequences</taxon>
        <taxon>metagenomes</taxon>
        <taxon>ecological metagenomes</taxon>
    </lineage>
</organism>
<sequence length="164" mass="18724">MAESTGKEKGCIFCQIVAGDLPCYRIYEDELSLAILDVNPFSKGHCLVIPKRHVPWWHELSDDENASLFKVAKVVAEKMMIALEPDFVCMYARGRRIPHTHIFLVPTYQGDILDRFFNALELFQESPPELAALREKDSMEDIADLLREADPKKSSKSKDYSVEC</sequence>
<protein>
    <submittedName>
        <fullName evidence="2">Hit family protein</fullName>
    </submittedName>
</protein>
<dbReference type="InterPro" id="IPR036265">
    <property type="entry name" value="HIT-like_sf"/>
</dbReference>
<dbReference type="PANTHER" id="PTHR46648:SF1">
    <property type="entry name" value="ADENOSINE 5'-MONOPHOSPHORAMIDASE HNT1"/>
    <property type="match status" value="1"/>
</dbReference>
<dbReference type="AlphaFoldDB" id="A0A0W8FA42"/>